<dbReference type="Pfam" id="PF00491">
    <property type="entry name" value="Arginase"/>
    <property type="match status" value="1"/>
</dbReference>
<sequence>MLRPINALAGLGLVPVAFAAAFAVPNARMQQQLSASTHSAFLGGSIFRQQSDINVFSTEQDEFYIENDFHLTNDFTPPYSGIATFAHLNWTNCFVPASDETFDIGIVGAPFDLGVTMDHGVNPFTDWASVVDCGDISNTPFDKLQAIHELEAGWTKIASRKPQNKDKGDHVRLISIGGDHTITLPAIRALQHTWGQVAVLHFDSHLDTWDPKQLGGGLTKYSEVTHGSMLHIAHEEGLLSDDSNMHLGSRSMLFDKHYDMENDARCGFTVIRARMIDDIGVDEIVRRIVETVGDNYIYVSIDIDVLDPAFTPATGTIEPGGWTTRELLRILYGLSQAGLPIIGADVVEFAPVYDNKAETTALTVTQIVYELLQWMIHVPVNA</sequence>
<evidence type="ECO:0000256" key="5">
    <source>
        <dbReference type="SAM" id="SignalP"/>
    </source>
</evidence>
<evidence type="ECO:0000313" key="7">
    <source>
        <dbReference type="Proteomes" id="UP000191342"/>
    </source>
</evidence>
<evidence type="ECO:0000256" key="1">
    <source>
        <dbReference type="ARBA" id="ARBA00022723"/>
    </source>
</evidence>
<evidence type="ECO:0000256" key="4">
    <source>
        <dbReference type="RuleBase" id="RU003684"/>
    </source>
</evidence>
<dbReference type="InterPro" id="IPR006035">
    <property type="entry name" value="Ureohydrolase"/>
</dbReference>
<feature type="signal peptide" evidence="5">
    <location>
        <begin position="1"/>
        <end position="19"/>
    </location>
</feature>
<organism evidence="6 7">
    <name type="scientific">Penicillium flavigenum</name>
    <dbReference type="NCBI Taxonomy" id="254877"/>
    <lineage>
        <taxon>Eukaryota</taxon>
        <taxon>Fungi</taxon>
        <taxon>Dikarya</taxon>
        <taxon>Ascomycota</taxon>
        <taxon>Pezizomycotina</taxon>
        <taxon>Eurotiomycetes</taxon>
        <taxon>Eurotiomycetidae</taxon>
        <taxon>Eurotiales</taxon>
        <taxon>Aspergillaceae</taxon>
        <taxon>Penicillium</taxon>
    </lineage>
</organism>
<dbReference type="PRINTS" id="PR00116">
    <property type="entry name" value="ARGINASE"/>
</dbReference>
<dbReference type="PANTHER" id="PTHR11358:SF30">
    <property type="entry name" value="AGMATINASE 1-RELATED"/>
    <property type="match status" value="1"/>
</dbReference>
<dbReference type="OrthoDB" id="288726at2759"/>
<dbReference type="Proteomes" id="UP000191342">
    <property type="component" value="Unassembled WGS sequence"/>
</dbReference>
<feature type="chain" id="PRO_5012438427" description="Agmatinase" evidence="5">
    <location>
        <begin position="20"/>
        <end position="382"/>
    </location>
</feature>
<dbReference type="Gene3D" id="3.40.800.10">
    <property type="entry name" value="Ureohydrolase domain"/>
    <property type="match status" value="1"/>
</dbReference>
<comment type="caution">
    <text evidence="6">The sequence shown here is derived from an EMBL/GenBank/DDBJ whole genome shotgun (WGS) entry which is preliminary data.</text>
</comment>
<dbReference type="SUPFAM" id="SSF52768">
    <property type="entry name" value="Arginase/deacetylase"/>
    <property type="match status" value="1"/>
</dbReference>
<name>A0A1V6SYS3_9EURO</name>
<dbReference type="PROSITE" id="PS51409">
    <property type="entry name" value="ARGINASE_2"/>
    <property type="match status" value="1"/>
</dbReference>
<evidence type="ECO:0000313" key="6">
    <source>
        <dbReference type="EMBL" id="OQE18859.1"/>
    </source>
</evidence>
<evidence type="ECO:0000256" key="2">
    <source>
        <dbReference type="ARBA" id="ARBA00022801"/>
    </source>
</evidence>
<protein>
    <recommendedName>
        <fullName evidence="8">Agmatinase</fullName>
    </recommendedName>
</protein>
<proteinExistence type="inferred from homology"/>
<gene>
    <name evidence="6" type="ORF">PENFLA_c020G06316</name>
</gene>
<dbReference type="AlphaFoldDB" id="A0A1V6SYS3"/>
<keyword evidence="1" id="KW-0479">Metal-binding</keyword>
<dbReference type="GO" id="GO:0008783">
    <property type="term" value="F:agmatinase activity"/>
    <property type="evidence" value="ECO:0007669"/>
    <property type="project" value="TreeGrafter"/>
</dbReference>
<dbReference type="PROSITE" id="PS01053">
    <property type="entry name" value="ARGINASE_1"/>
    <property type="match status" value="1"/>
</dbReference>
<reference evidence="7" key="1">
    <citation type="journal article" date="2017" name="Nat. Microbiol.">
        <title>Global analysis of biosynthetic gene clusters reveals vast potential of secondary metabolite production in Penicillium species.</title>
        <authorList>
            <person name="Nielsen J.C."/>
            <person name="Grijseels S."/>
            <person name="Prigent S."/>
            <person name="Ji B."/>
            <person name="Dainat J."/>
            <person name="Nielsen K.F."/>
            <person name="Frisvad J.C."/>
            <person name="Workman M."/>
            <person name="Nielsen J."/>
        </authorList>
    </citation>
    <scope>NUCLEOTIDE SEQUENCE [LARGE SCALE GENOMIC DNA]</scope>
    <source>
        <strain evidence="7">IBT 14082</strain>
    </source>
</reference>
<dbReference type="InterPro" id="IPR020855">
    <property type="entry name" value="Ureohydrolase_Mn_BS"/>
</dbReference>
<dbReference type="GO" id="GO:0033389">
    <property type="term" value="P:putrescine biosynthetic process from arginine, via agmatine"/>
    <property type="evidence" value="ECO:0007669"/>
    <property type="project" value="TreeGrafter"/>
</dbReference>
<evidence type="ECO:0000256" key="3">
    <source>
        <dbReference type="PROSITE-ProRule" id="PRU00742"/>
    </source>
</evidence>
<accession>A0A1V6SYS3</accession>
<dbReference type="GO" id="GO:0046872">
    <property type="term" value="F:metal ion binding"/>
    <property type="evidence" value="ECO:0007669"/>
    <property type="project" value="UniProtKB-KW"/>
</dbReference>
<evidence type="ECO:0008006" key="8">
    <source>
        <dbReference type="Google" id="ProtNLM"/>
    </source>
</evidence>
<dbReference type="InterPro" id="IPR023696">
    <property type="entry name" value="Ureohydrolase_dom_sf"/>
</dbReference>
<keyword evidence="2 4" id="KW-0378">Hydrolase</keyword>
<dbReference type="PANTHER" id="PTHR11358">
    <property type="entry name" value="ARGINASE/AGMATINASE"/>
    <property type="match status" value="1"/>
</dbReference>
<dbReference type="EMBL" id="MLQL01000020">
    <property type="protein sequence ID" value="OQE18859.1"/>
    <property type="molecule type" value="Genomic_DNA"/>
</dbReference>
<dbReference type="STRING" id="254877.A0A1V6SYS3"/>
<keyword evidence="5" id="KW-0732">Signal</keyword>
<comment type="similarity">
    <text evidence="3 4">Belongs to the arginase family.</text>
</comment>
<keyword evidence="7" id="KW-1185">Reference proteome</keyword>